<dbReference type="RefSeq" id="WP_339393842.1">
    <property type="nucleotide sequence ID" value="NZ_BAAAAF010000018.1"/>
</dbReference>
<name>A0ABN0SS53_9MICO</name>
<dbReference type="EMBL" id="BAAAAF010000018">
    <property type="protein sequence ID" value="GAA0037214.1"/>
    <property type="molecule type" value="Genomic_DNA"/>
</dbReference>
<evidence type="ECO:0000256" key="3">
    <source>
        <dbReference type="SAM" id="SignalP"/>
    </source>
</evidence>
<feature type="compositionally biased region" description="Low complexity" evidence="1">
    <location>
        <begin position="67"/>
        <end position="87"/>
    </location>
</feature>
<keyword evidence="2" id="KW-0812">Transmembrane</keyword>
<feature type="region of interest" description="Disordered" evidence="1">
    <location>
        <begin position="25"/>
        <end position="119"/>
    </location>
</feature>
<evidence type="ECO:0000313" key="5">
    <source>
        <dbReference type="Proteomes" id="UP001498238"/>
    </source>
</evidence>
<feature type="compositionally biased region" description="Gly residues" evidence="1">
    <location>
        <begin position="428"/>
        <end position="443"/>
    </location>
</feature>
<organism evidence="4 5">
    <name type="scientific">Brevibacterium metallidurans</name>
    <dbReference type="NCBI Taxonomy" id="1482676"/>
    <lineage>
        <taxon>Bacteria</taxon>
        <taxon>Bacillati</taxon>
        <taxon>Actinomycetota</taxon>
        <taxon>Actinomycetes</taxon>
        <taxon>Micrococcales</taxon>
        <taxon>Brevibacteriaceae</taxon>
        <taxon>Brevibacterium</taxon>
    </lineage>
</organism>
<protein>
    <recommendedName>
        <fullName evidence="6">LPXTG-motif cell wall anchor domain-containing protein</fullName>
    </recommendedName>
</protein>
<evidence type="ECO:0000313" key="4">
    <source>
        <dbReference type="EMBL" id="GAA0037214.1"/>
    </source>
</evidence>
<feature type="compositionally biased region" description="Low complexity" evidence="1">
    <location>
        <begin position="47"/>
        <end position="60"/>
    </location>
</feature>
<evidence type="ECO:0000256" key="1">
    <source>
        <dbReference type="SAM" id="MobiDB-lite"/>
    </source>
</evidence>
<feature type="region of interest" description="Disordered" evidence="1">
    <location>
        <begin position="428"/>
        <end position="448"/>
    </location>
</feature>
<feature type="signal peptide" evidence="3">
    <location>
        <begin position="1"/>
        <end position="24"/>
    </location>
</feature>
<comment type="caution">
    <text evidence="4">The sequence shown here is derived from an EMBL/GenBank/DDBJ whole genome shotgun (WGS) entry which is preliminary data.</text>
</comment>
<evidence type="ECO:0008006" key="6">
    <source>
        <dbReference type="Google" id="ProtNLM"/>
    </source>
</evidence>
<keyword evidence="2" id="KW-0472">Membrane</keyword>
<feature type="chain" id="PRO_5047164528" description="LPXTG-motif cell wall anchor domain-containing protein" evidence="3">
    <location>
        <begin position="25"/>
        <end position="481"/>
    </location>
</feature>
<accession>A0ABN0SS53</accession>
<feature type="transmembrane region" description="Helical" evidence="2">
    <location>
        <begin position="453"/>
        <end position="473"/>
    </location>
</feature>
<evidence type="ECO:0000256" key="2">
    <source>
        <dbReference type="SAM" id="Phobius"/>
    </source>
</evidence>
<feature type="compositionally biased region" description="Acidic residues" evidence="1">
    <location>
        <begin position="97"/>
        <end position="106"/>
    </location>
</feature>
<feature type="compositionally biased region" description="Low complexity" evidence="1">
    <location>
        <begin position="25"/>
        <end position="39"/>
    </location>
</feature>
<sequence>MKRLILATTLALAVTTLGALPAAAAAPEVVAQASTDTAPEPSPDPAPDSAGEPDGTADGTDSGGAADGTDPGADPGTADSEGAADGTPPDPTTPAEADVDGTDDAESTPSETPTDIPIEASLGLENTEVTVDELADPDRGIRFFVDGVLAGDTISWGDGDGATATAQEDGTFTATYYSDAEVQPGDTVTVTVSVQRGELNETYSATATVIEGEGETEPPSSTTLDITPKSQTLDSFLSKGVSVMMAGCTMDSTIEVIITTKYDPDTVLFQGKEQAGEDTAGVFTYVPELGDSDGSGYVGEYLVRAECGVQYEEGSFTVTDNGDEELEPVLWIQPEKLSGADFVNRDKGVTMTVKDCYTSDSVRFQVWRKKTNELLYDRTAPNEYDGLVSVQTYGLENDPSAYVGTYTVQALCGDTAMGGEFVVTGSGSGGGGNGGSSGGGGNSGSMPRTGAELTGLGAGALLILAGAGAVLFARRRGHMKG</sequence>
<dbReference type="Proteomes" id="UP001498238">
    <property type="component" value="Unassembled WGS sequence"/>
</dbReference>
<keyword evidence="5" id="KW-1185">Reference proteome</keyword>
<gene>
    <name evidence="4" type="ORF">NCCP602_31760</name>
</gene>
<keyword evidence="3" id="KW-0732">Signal</keyword>
<reference evidence="4 5" key="1">
    <citation type="submission" date="2024-01" db="EMBL/GenBank/DDBJ databases">
        <title>Characterization of antibiotic resistant novel bacterial strains and their environmental applications.</title>
        <authorList>
            <person name="Manzoor S."/>
            <person name="Abbas S."/>
            <person name="Arshad M."/>
            <person name="Ahmed I."/>
        </authorList>
    </citation>
    <scope>NUCLEOTIDE SEQUENCE [LARGE SCALE GENOMIC DNA]</scope>
    <source>
        <strain evidence="4 5">NCCP-602</strain>
    </source>
</reference>
<keyword evidence="2" id="KW-1133">Transmembrane helix</keyword>
<proteinExistence type="predicted"/>